<accession>A0A8B6FXA0</accession>
<evidence type="ECO:0000313" key="2">
    <source>
        <dbReference type="EMBL" id="VDI55142.1"/>
    </source>
</evidence>
<dbReference type="EMBL" id="UYJE01007466">
    <property type="protein sequence ID" value="VDI55142.1"/>
    <property type="molecule type" value="Genomic_DNA"/>
</dbReference>
<reference evidence="2" key="1">
    <citation type="submission" date="2018-11" db="EMBL/GenBank/DDBJ databases">
        <authorList>
            <person name="Alioto T."/>
            <person name="Alioto T."/>
        </authorList>
    </citation>
    <scope>NUCLEOTIDE SEQUENCE</scope>
</reference>
<keyword evidence="1" id="KW-0472">Membrane</keyword>
<sequence>MELYQKIQSSLSRFMRQNLTILLDSSLNIFGIAFIDIFSRFSYQYLGWLSYVLRPLGPCCLGLLFQMSYINKQKVIKVLLTTTQIIFAWVLRESDIVGRGDIFYLLLQTCLS</sequence>
<proteinExistence type="predicted"/>
<keyword evidence="3" id="KW-1185">Reference proteome</keyword>
<organism evidence="2 3">
    <name type="scientific">Mytilus galloprovincialis</name>
    <name type="common">Mediterranean mussel</name>
    <dbReference type="NCBI Taxonomy" id="29158"/>
    <lineage>
        <taxon>Eukaryota</taxon>
        <taxon>Metazoa</taxon>
        <taxon>Spiralia</taxon>
        <taxon>Lophotrochozoa</taxon>
        <taxon>Mollusca</taxon>
        <taxon>Bivalvia</taxon>
        <taxon>Autobranchia</taxon>
        <taxon>Pteriomorphia</taxon>
        <taxon>Mytilida</taxon>
        <taxon>Mytiloidea</taxon>
        <taxon>Mytilidae</taxon>
        <taxon>Mytilinae</taxon>
        <taxon>Mytilus</taxon>
    </lineage>
</organism>
<name>A0A8B6FXA0_MYTGA</name>
<gene>
    <name evidence="2" type="ORF">MGAL_10B052277</name>
</gene>
<protein>
    <submittedName>
        <fullName evidence="2">Uncharacterized protein</fullName>
    </submittedName>
</protein>
<keyword evidence="1" id="KW-1133">Transmembrane helix</keyword>
<dbReference type="Proteomes" id="UP000596742">
    <property type="component" value="Unassembled WGS sequence"/>
</dbReference>
<feature type="non-terminal residue" evidence="2">
    <location>
        <position position="1"/>
    </location>
</feature>
<evidence type="ECO:0000256" key="1">
    <source>
        <dbReference type="SAM" id="Phobius"/>
    </source>
</evidence>
<comment type="caution">
    <text evidence="2">The sequence shown here is derived from an EMBL/GenBank/DDBJ whole genome shotgun (WGS) entry which is preliminary data.</text>
</comment>
<feature type="transmembrane region" description="Helical" evidence="1">
    <location>
        <begin position="21"/>
        <end position="39"/>
    </location>
</feature>
<dbReference type="AlphaFoldDB" id="A0A8B6FXA0"/>
<keyword evidence="1" id="KW-0812">Transmembrane</keyword>
<evidence type="ECO:0000313" key="3">
    <source>
        <dbReference type="Proteomes" id="UP000596742"/>
    </source>
</evidence>
<feature type="transmembrane region" description="Helical" evidence="1">
    <location>
        <begin position="45"/>
        <end position="65"/>
    </location>
</feature>
<dbReference type="OrthoDB" id="8062037at2759"/>